<dbReference type="GO" id="GO:0009507">
    <property type="term" value="C:chloroplast"/>
    <property type="evidence" value="ECO:0007669"/>
    <property type="project" value="TreeGrafter"/>
</dbReference>
<dbReference type="PRINTS" id="PR00502">
    <property type="entry name" value="NUDIXFAMILY"/>
</dbReference>
<dbReference type="CDD" id="cd03671">
    <property type="entry name" value="NUDIX_Ap4A_hydrolase_plant_like"/>
    <property type="match status" value="1"/>
</dbReference>
<proteinExistence type="inferred from homology"/>
<dbReference type="Proteomes" id="UP001293593">
    <property type="component" value="Unassembled WGS sequence"/>
</dbReference>
<gene>
    <name evidence="4" type="ORF">QN277_004678</name>
</gene>
<dbReference type="PANTHER" id="PTHR11839">
    <property type="entry name" value="UDP/ADP-SUGAR PYROPHOSPHATASE"/>
    <property type="match status" value="1"/>
</dbReference>
<dbReference type="InterPro" id="IPR020476">
    <property type="entry name" value="Nudix_hydrolase"/>
</dbReference>
<keyword evidence="5" id="KW-1185">Reference proteome</keyword>
<comment type="cofactor">
    <cofactor evidence="1">
        <name>Mn(2+)</name>
        <dbReference type="ChEBI" id="CHEBI:29035"/>
    </cofactor>
</comment>
<dbReference type="NCBIfam" id="NF001938">
    <property type="entry name" value="PRK00714.1-5"/>
    <property type="match status" value="1"/>
</dbReference>
<dbReference type="GO" id="GO:0006753">
    <property type="term" value="P:nucleoside phosphate metabolic process"/>
    <property type="evidence" value="ECO:0007669"/>
    <property type="project" value="TreeGrafter"/>
</dbReference>
<protein>
    <recommendedName>
        <fullName evidence="3">Nudix hydrolase domain-containing protein</fullName>
    </recommendedName>
</protein>
<name>A0AAE1J0Y7_9FABA</name>
<dbReference type="SUPFAM" id="SSF55811">
    <property type="entry name" value="Nudix"/>
    <property type="match status" value="1"/>
</dbReference>
<evidence type="ECO:0000259" key="3">
    <source>
        <dbReference type="PROSITE" id="PS51462"/>
    </source>
</evidence>
<dbReference type="PROSITE" id="PS51462">
    <property type="entry name" value="NUDIX"/>
    <property type="match status" value="1"/>
</dbReference>
<sequence length="173" mass="19825">MEDLPQGYRPNVGVCIINSDDQVFVASKLNSPGAWQMPQGGIEDGEEPISAAIRELRQETGIVSAEIISEVPRWLTYDFPPHVKAKVDRLWRGDWHGHAQKWFLMRFTKDDSEINLANGEADPEFAEWKWSSPEEVIDQATEYKRPIYEEVLRTFKPYLQGNAVSAKCKSSKW</sequence>
<evidence type="ECO:0000256" key="1">
    <source>
        <dbReference type="ARBA" id="ARBA00001936"/>
    </source>
</evidence>
<evidence type="ECO:0000313" key="4">
    <source>
        <dbReference type="EMBL" id="KAK4261720.1"/>
    </source>
</evidence>
<dbReference type="EMBL" id="JAWXYG010000010">
    <property type="protein sequence ID" value="KAK4261720.1"/>
    <property type="molecule type" value="Genomic_DNA"/>
</dbReference>
<evidence type="ECO:0000256" key="2">
    <source>
        <dbReference type="ARBA" id="ARBA00022801"/>
    </source>
</evidence>
<evidence type="ECO:0000313" key="5">
    <source>
        <dbReference type="Proteomes" id="UP001293593"/>
    </source>
</evidence>
<dbReference type="InterPro" id="IPR000086">
    <property type="entry name" value="NUDIX_hydrolase_dom"/>
</dbReference>
<dbReference type="HAMAP" id="MF_00298">
    <property type="entry name" value="Nudix_RppH"/>
    <property type="match status" value="1"/>
</dbReference>
<dbReference type="GO" id="GO:0034432">
    <property type="term" value="F:bis(5'-adenosyl)-pentaphosphatase activity"/>
    <property type="evidence" value="ECO:0007669"/>
    <property type="project" value="TreeGrafter"/>
</dbReference>
<keyword evidence="2" id="KW-0378">Hydrolase</keyword>
<reference evidence="4" key="1">
    <citation type="submission" date="2023-10" db="EMBL/GenBank/DDBJ databases">
        <title>Chromosome-level genome of the transformable northern wattle, Acacia crassicarpa.</title>
        <authorList>
            <person name="Massaro I."/>
            <person name="Sinha N.R."/>
            <person name="Poethig S."/>
            <person name="Leichty A.R."/>
        </authorList>
    </citation>
    <scope>NUCLEOTIDE SEQUENCE</scope>
    <source>
        <strain evidence="4">Acra3RX</strain>
        <tissue evidence="4">Leaf</tissue>
    </source>
</reference>
<dbReference type="GO" id="GO:0008893">
    <property type="term" value="F:guanosine-3',5'-bis(diphosphate) 3'-diphosphatase activity"/>
    <property type="evidence" value="ECO:0007669"/>
    <property type="project" value="TreeGrafter"/>
</dbReference>
<dbReference type="GO" id="GO:0019693">
    <property type="term" value="P:ribose phosphate metabolic process"/>
    <property type="evidence" value="ECO:0007669"/>
    <property type="project" value="TreeGrafter"/>
</dbReference>
<organism evidence="4 5">
    <name type="scientific">Acacia crassicarpa</name>
    <name type="common">northern wattle</name>
    <dbReference type="NCBI Taxonomy" id="499986"/>
    <lineage>
        <taxon>Eukaryota</taxon>
        <taxon>Viridiplantae</taxon>
        <taxon>Streptophyta</taxon>
        <taxon>Embryophyta</taxon>
        <taxon>Tracheophyta</taxon>
        <taxon>Spermatophyta</taxon>
        <taxon>Magnoliopsida</taxon>
        <taxon>eudicotyledons</taxon>
        <taxon>Gunneridae</taxon>
        <taxon>Pentapetalae</taxon>
        <taxon>rosids</taxon>
        <taxon>fabids</taxon>
        <taxon>Fabales</taxon>
        <taxon>Fabaceae</taxon>
        <taxon>Caesalpinioideae</taxon>
        <taxon>mimosoid clade</taxon>
        <taxon>Acacieae</taxon>
        <taxon>Acacia</taxon>
    </lineage>
</organism>
<comment type="caution">
    <text evidence="4">The sequence shown here is derived from an EMBL/GenBank/DDBJ whole genome shotgun (WGS) entry which is preliminary data.</text>
</comment>
<dbReference type="PANTHER" id="PTHR11839:SF30">
    <property type="entry name" value="NUDIX HYDROLASE 25"/>
    <property type="match status" value="1"/>
</dbReference>
<dbReference type="Pfam" id="PF00293">
    <property type="entry name" value="NUDIX"/>
    <property type="match status" value="1"/>
</dbReference>
<dbReference type="InterPro" id="IPR015797">
    <property type="entry name" value="NUDIX_hydrolase-like_dom_sf"/>
</dbReference>
<dbReference type="Gene3D" id="3.90.79.10">
    <property type="entry name" value="Nucleoside Triphosphate Pyrophosphohydrolase"/>
    <property type="match status" value="1"/>
</dbReference>
<dbReference type="InterPro" id="IPR022927">
    <property type="entry name" value="RppH"/>
</dbReference>
<dbReference type="AlphaFoldDB" id="A0AAE1J0Y7"/>
<feature type="domain" description="Nudix hydrolase" evidence="3">
    <location>
        <begin position="7"/>
        <end position="153"/>
    </location>
</feature>
<dbReference type="NCBIfam" id="NF001936">
    <property type="entry name" value="PRK00714.1-3"/>
    <property type="match status" value="1"/>
</dbReference>
<accession>A0AAE1J0Y7</accession>